<proteinExistence type="predicted"/>
<dbReference type="Gene3D" id="1.20.58.340">
    <property type="entry name" value="Magnesium transport protein CorA, transmembrane region"/>
    <property type="match status" value="1"/>
</dbReference>
<keyword evidence="4 5" id="KW-0472">Membrane</keyword>
<evidence type="ECO:0000256" key="1">
    <source>
        <dbReference type="ARBA" id="ARBA00004141"/>
    </source>
</evidence>
<evidence type="ECO:0000256" key="2">
    <source>
        <dbReference type="ARBA" id="ARBA00022692"/>
    </source>
</evidence>
<sequence>MSKKKVFLLGGYDLEMLEIKNILDSKKFEYKDKNLSWENAKLSAYKSELEKYNEDVIIYGIELESDIEHPKNYVVIDHHGKFDDNSSSLEQVARIINCELTRKQELIAANDSRYISGMENICATKDEINNIRNEDKKVQGITAEDEKLAKESIEAESIYDKNIILSKTPKFSAVSDLAYYKFDNYVIYNNEKVLFYGYKKENIQKFLKSQDIEESKYYSGGGEFGFIGIKDKTFNEDEIRSIIEEFKKFDKKEEIYSYHTFMLPFTFKCGFDEKNNWKYKDFELNEQRDYNEYIYFYKHIQDAIYNKDNSNISKYYEYEFEEGKYTINCIKGIFELELDGLSLRIFNTDVAILSFNLKNIKYKDRDSILAINDFGRRIYPQYLGDKFTCDTKKSILANCITLQIDDKFMETENFTRFNDINNLKDPKRLNLLPSFISKLIEENFNQDMENIIAIRPIIDDRMFVISLYMNDALVADLQTYKECSCQYKYEMNDFWYKYIFIDGDSKTCQSKHMMKKLISESTYDRWVDWGTLFGISRYSFVSITGSWFGKNRLLPHIQTMYFQIFTLLLAYRATIIKFSDDIQNTTNETIQNIEKLSKETEDIYEKYLGFLNKLYFKEVTAQDQGIELYNQAMKVMDIEKYMNDLNHEITQLHTYVTMQKEKERNNKLEFISKIGAILLPPTLLAGLFGMNVLTLDETQNNQSLAFVFIIISALIGFFMTFNFKLHKNIKIFINILSIIGTILFIGYFLYFLDIKIPLLNKFDKKTEEIKRIEIINQPIDVFIAKEKEKIIEQ</sequence>
<dbReference type="Pfam" id="PF01544">
    <property type="entry name" value="CorA"/>
    <property type="match status" value="1"/>
</dbReference>
<accession>A0AA96IKD4</accession>
<comment type="subcellular location">
    <subcellularLocation>
        <location evidence="1">Membrane</location>
        <topology evidence="1">Multi-pass membrane protein</topology>
    </subcellularLocation>
</comment>
<dbReference type="GO" id="GO:0016020">
    <property type="term" value="C:membrane"/>
    <property type="evidence" value="ECO:0007669"/>
    <property type="project" value="UniProtKB-SubCell"/>
</dbReference>
<geneLocation type="plasmid" evidence="6">
    <name>p82_LEO_62</name>
</geneLocation>
<reference evidence="6" key="1">
    <citation type="submission" date="2023-09" db="EMBL/GenBank/DDBJ databases">
        <title>Arcobacter tbilisiensis sp. nov. isolated from chicken meat in Tbilisi, Georgia.</title>
        <authorList>
            <person name="Matthias R."/>
            <person name="Zautner A.E."/>
        </authorList>
    </citation>
    <scope>NUCLEOTIDE SEQUENCE</scope>
    <source>
        <strain evidence="6">LEO 62</strain>
        <plasmid evidence="6">p82_LEO_62</plasmid>
    </source>
</reference>
<feature type="transmembrane region" description="Helical" evidence="5">
    <location>
        <begin position="670"/>
        <end position="690"/>
    </location>
</feature>
<organism evidence="6">
    <name type="scientific">Arcobacter cryaerophilus gv. pseudocryaerophilus</name>
    <dbReference type="NCBI Taxonomy" id="2933791"/>
    <lineage>
        <taxon>Bacteria</taxon>
        <taxon>Pseudomonadati</taxon>
        <taxon>Campylobacterota</taxon>
        <taxon>Epsilonproteobacteria</taxon>
        <taxon>Campylobacterales</taxon>
        <taxon>Arcobacteraceae</taxon>
        <taxon>Aliarcobacter</taxon>
    </lineage>
</organism>
<dbReference type="SUPFAM" id="SSF144083">
    <property type="entry name" value="Magnesium transport protein CorA, transmembrane region"/>
    <property type="match status" value="1"/>
</dbReference>
<keyword evidence="3 5" id="KW-1133">Transmembrane helix</keyword>
<dbReference type="Proteomes" id="UP001305220">
    <property type="component" value="Plasmid p82_LEO_62"/>
</dbReference>
<gene>
    <name evidence="6" type="ORF">RMP68_11120</name>
</gene>
<feature type="transmembrane region" description="Helical" evidence="5">
    <location>
        <begin position="731"/>
        <end position="752"/>
    </location>
</feature>
<dbReference type="GO" id="GO:0046873">
    <property type="term" value="F:metal ion transmembrane transporter activity"/>
    <property type="evidence" value="ECO:0007669"/>
    <property type="project" value="InterPro"/>
</dbReference>
<evidence type="ECO:0000256" key="4">
    <source>
        <dbReference type="ARBA" id="ARBA00023136"/>
    </source>
</evidence>
<name>A0AA96IKD4_9BACT</name>
<evidence type="ECO:0000256" key="5">
    <source>
        <dbReference type="SAM" id="Phobius"/>
    </source>
</evidence>
<keyword evidence="6" id="KW-0614">Plasmid</keyword>
<dbReference type="EMBL" id="CP134857">
    <property type="protein sequence ID" value="WNL35163.1"/>
    <property type="molecule type" value="Genomic_DNA"/>
</dbReference>
<feature type="transmembrane region" description="Helical" evidence="5">
    <location>
        <begin position="702"/>
        <end position="719"/>
    </location>
</feature>
<evidence type="ECO:0000256" key="3">
    <source>
        <dbReference type="ARBA" id="ARBA00022989"/>
    </source>
</evidence>
<dbReference type="InterPro" id="IPR002523">
    <property type="entry name" value="MgTranspt_CorA/ZnTranspt_ZntB"/>
</dbReference>
<dbReference type="InterPro" id="IPR045863">
    <property type="entry name" value="CorA_TM1_TM2"/>
</dbReference>
<dbReference type="RefSeq" id="WP_390871799.1">
    <property type="nucleotide sequence ID" value="NZ_CP128653.1"/>
</dbReference>
<evidence type="ECO:0000313" key="6">
    <source>
        <dbReference type="EMBL" id="WNL35163.1"/>
    </source>
</evidence>
<keyword evidence="2 5" id="KW-0812">Transmembrane</keyword>
<protein>
    <submittedName>
        <fullName evidence="6">CorA family divalent cation transporter</fullName>
    </submittedName>
</protein>
<dbReference type="AlphaFoldDB" id="A0AA96IKD4"/>